<accession>A0A1I5L6S0</accession>
<name>A0A1I5L6S0_9BACT</name>
<proteinExistence type="predicted"/>
<dbReference type="Proteomes" id="UP000199227">
    <property type="component" value="Unassembled WGS sequence"/>
</dbReference>
<organism evidence="5 6">
    <name type="scientific">Hydrogenimonas thermophila</name>
    <dbReference type="NCBI Taxonomy" id="223786"/>
    <lineage>
        <taxon>Bacteria</taxon>
        <taxon>Pseudomonadati</taxon>
        <taxon>Campylobacterota</taxon>
        <taxon>Epsilonproteobacteria</taxon>
        <taxon>Campylobacterales</taxon>
        <taxon>Hydrogenimonadaceae</taxon>
        <taxon>Hydrogenimonas</taxon>
    </lineage>
</organism>
<dbReference type="OrthoDB" id="5342252at2"/>
<evidence type="ECO:0000256" key="2">
    <source>
        <dbReference type="ARBA" id="ARBA00017399"/>
    </source>
</evidence>
<dbReference type="InterPro" id="IPR045864">
    <property type="entry name" value="aa-tRNA-synth_II/BPL/LPL"/>
</dbReference>
<dbReference type="InterPro" id="IPR041715">
    <property type="entry name" value="HisRS-like_core"/>
</dbReference>
<dbReference type="SUPFAM" id="SSF55681">
    <property type="entry name" value="Class II aaRS and biotin synthetases"/>
    <property type="match status" value="1"/>
</dbReference>
<evidence type="ECO:0000256" key="3">
    <source>
        <dbReference type="ARBA" id="ARBA00023102"/>
    </source>
</evidence>
<dbReference type="GO" id="GO:0000105">
    <property type="term" value="P:L-histidine biosynthetic process"/>
    <property type="evidence" value="ECO:0007669"/>
    <property type="project" value="UniProtKB-KW"/>
</dbReference>
<dbReference type="GO" id="GO:0006427">
    <property type="term" value="P:histidyl-tRNA aminoacylation"/>
    <property type="evidence" value="ECO:0007669"/>
    <property type="project" value="TreeGrafter"/>
</dbReference>
<dbReference type="Pfam" id="PF13393">
    <property type="entry name" value="tRNA-synt_His"/>
    <property type="match status" value="1"/>
</dbReference>
<keyword evidence="5" id="KW-0436">Ligase</keyword>
<dbReference type="GO" id="GO:0005737">
    <property type="term" value="C:cytoplasm"/>
    <property type="evidence" value="ECO:0007669"/>
    <property type="project" value="InterPro"/>
</dbReference>
<comment type="subunit">
    <text evidence="1">Homodimer.</text>
</comment>
<dbReference type="PANTHER" id="PTHR43707:SF6">
    <property type="entry name" value="ATP PHOSPHORIBOSYLTRANSFERASE REGULATORY SUBUNIT"/>
    <property type="match status" value="1"/>
</dbReference>
<dbReference type="STRING" id="223786.SAMN05216234_10264"/>
<keyword evidence="3" id="KW-0028">Amino-acid biosynthesis</keyword>
<dbReference type="InterPro" id="IPR004516">
    <property type="entry name" value="HisRS/HisZ"/>
</dbReference>
<dbReference type="PROSITE" id="PS50862">
    <property type="entry name" value="AA_TRNA_LIGASE_II"/>
    <property type="match status" value="1"/>
</dbReference>
<protein>
    <recommendedName>
        <fullName evidence="2">Histidine--tRNA ligase</fullName>
    </recommendedName>
</protein>
<dbReference type="NCBIfam" id="NF008946">
    <property type="entry name" value="PRK12293.1"/>
    <property type="match status" value="1"/>
</dbReference>
<reference evidence="5 6" key="1">
    <citation type="submission" date="2016-10" db="EMBL/GenBank/DDBJ databases">
        <authorList>
            <person name="de Groot N.N."/>
        </authorList>
    </citation>
    <scope>NUCLEOTIDE SEQUENCE [LARGE SCALE GENOMIC DNA]</scope>
    <source>
        <strain evidence="5 6">EP1-55-1</strain>
    </source>
</reference>
<dbReference type="PANTHER" id="PTHR43707">
    <property type="entry name" value="HISTIDYL-TRNA SYNTHETASE"/>
    <property type="match status" value="1"/>
</dbReference>
<dbReference type="GO" id="GO:0004821">
    <property type="term" value="F:histidine-tRNA ligase activity"/>
    <property type="evidence" value="ECO:0007669"/>
    <property type="project" value="TreeGrafter"/>
</dbReference>
<gene>
    <name evidence="5" type="ORF">SAMN05216234_10264</name>
</gene>
<evidence type="ECO:0000259" key="4">
    <source>
        <dbReference type="PROSITE" id="PS50862"/>
    </source>
</evidence>
<evidence type="ECO:0000313" key="5">
    <source>
        <dbReference type="EMBL" id="SFO92898.1"/>
    </source>
</evidence>
<evidence type="ECO:0000256" key="1">
    <source>
        <dbReference type="ARBA" id="ARBA00011738"/>
    </source>
</evidence>
<keyword evidence="3" id="KW-0368">Histidine biosynthesis</keyword>
<dbReference type="Gene3D" id="3.30.930.10">
    <property type="entry name" value="Bira Bifunctional Protein, Domain 2"/>
    <property type="match status" value="1"/>
</dbReference>
<dbReference type="EMBL" id="FOXB01000002">
    <property type="protein sequence ID" value="SFO92898.1"/>
    <property type="molecule type" value="Genomic_DNA"/>
</dbReference>
<dbReference type="RefSeq" id="WP_092910118.1">
    <property type="nucleotide sequence ID" value="NZ_FOXB01000002.1"/>
</dbReference>
<dbReference type="InterPro" id="IPR006195">
    <property type="entry name" value="aa-tRNA-synth_II"/>
</dbReference>
<evidence type="ECO:0000313" key="6">
    <source>
        <dbReference type="Proteomes" id="UP000199227"/>
    </source>
</evidence>
<dbReference type="AlphaFoldDB" id="A0A1I5L6S0"/>
<keyword evidence="6" id="KW-1185">Reference proteome</keyword>
<sequence>MIFEHEIPAGSRLYFGESARVKRKIEQIASEILEREGFEEIVTPLFSYHQHQSIRDNKELIRISDPQNREVTLRADSTIDVVRLVTKRLGRTTAQKKWFYIQPVYRYPTNEINQIGAEWLDGKLSDVLDVTMSIFKELGISPVLQISNIQIPVIISLEFGIPLEWFACMQIEKLLGTEYKWLENLVRVQTLDQLDSVIQNVPEVLRPELEKMRELKQSIHYEHTVLAPLYYAKMRYYDGLFFQCFKNNTPLASGGHFNNDEILAAGFALYTDALIEHIRNMNFV</sequence>
<keyword evidence="5" id="KW-0030">Aminoacyl-tRNA synthetase</keyword>
<feature type="domain" description="Aminoacyl-transfer RNA synthetases class-II family profile" evidence="4">
    <location>
        <begin position="1"/>
        <end position="272"/>
    </location>
</feature>